<comment type="pathway">
    <text evidence="4 5">Purine metabolism; IMP biosynthesis via de novo pathway; 5-amino-1-(5-phospho-D-ribosyl)imidazole-4-carboxylate from 5-amino-1-(5-phospho-D-ribosyl)imidazole (N5-CAIR route): step 1/2.</text>
</comment>
<dbReference type="InterPro" id="IPR016185">
    <property type="entry name" value="PreATP-grasp_dom_sf"/>
</dbReference>
<dbReference type="SUPFAM" id="SSF51246">
    <property type="entry name" value="Rudiment single hybrid motif"/>
    <property type="match status" value="1"/>
</dbReference>
<dbReference type="InterPro" id="IPR011761">
    <property type="entry name" value="ATP-grasp"/>
</dbReference>
<dbReference type="InterPro" id="IPR003135">
    <property type="entry name" value="ATP-grasp_carboxylate-amine"/>
</dbReference>
<dbReference type="NCBIfam" id="NF004679">
    <property type="entry name" value="PRK06019.1-5"/>
    <property type="match status" value="1"/>
</dbReference>
<dbReference type="NCBIfam" id="NF004676">
    <property type="entry name" value="PRK06019.1-2"/>
    <property type="match status" value="1"/>
</dbReference>
<dbReference type="EMBL" id="OX458932">
    <property type="protein sequence ID" value="CAI9084720.1"/>
    <property type="molecule type" value="Genomic_DNA"/>
</dbReference>
<evidence type="ECO:0000313" key="8">
    <source>
        <dbReference type="Proteomes" id="UP001161497"/>
    </source>
</evidence>
<comment type="function">
    <text evidence="5">Catalyzes the ATP-dependent conversion of 5-aminoimidazole ribonucleotide (AIR) and HCO(3)- to N5-carboxyaminoimidazole ribonucleotide (N5-CAIR).</text>
</comment>
<dbReference type="Proteomes" id="UP001161497">
    <property type="component" value="Chromosome"/>
</dbReference>
<comment type="similarity">
    <text evidence="4 5">Belongs to the PurK/PurT family.</text>
</comment>
<name>A0ABM9IAP5_9BACT</name>
<dbReference type="PROSITE" id="PS50975">
    <property type="entry name" value="ATP_GRASP"/>
    <property type="match status" value="1"/>
</dbReference>
<dbReference type="Pfam" id="PF02222">
    <property type="entry name" value="ATP-grasp"/>
    <property type="match status" value="1"/>
</dbReference>
<dbReference type="Pfam" id="PF17769">
    <property type="entry name" value="PurK_C"/>
    <property type="match status" value="1"/>
</dbReference>
<dbReference type="InterPro" id="IPR029752">
    <property type="entry name" value="D-isomer_DH_CS1"/>
</dbReference>
<feature type="binding site" evidence="4">
    <location>
        <position position="106"/>
    </location>
    <ligand>
        <name>ATP</name>
        <dbReference type="ChEBI" id="CHEBI:30616"/>
    </ligand>
</feature>
<feature type="domain" description="ATP-grasp" evidence="6">
    <location>
        <begin position="110"/>
        <end position="297"/>
    </location>
</feature>
<feature type="binding site" evidence="4">
    <location>
        <begin position="267"/>
        <end position="268"/>
    </location>
    <ligand>
        <name>ATP</name>
        <dbReference type="ChEBI" id="CHEBI:30616"/>
    </ligand>
</feature>
<accession>A0ABM9IAP5</accession>
<evidence type="ECO:0000256" key="4">
    <source>
        <dbReference type="HAMAP-Rule" id="MF_01928"/>
    </source>
</evidence>
<dbReference type="InterPro" id="IPR040686">
    <property type="entry name" value="PurK_C"/>
</dbReference>
<evidence type="ECO:0000256" key="2">
    <source>
        <dbReference type="ARBA" id="ARBA00022755"/>
    </source>
</evidence>
<feature type="binding site" evidence="4">
    <location>
        <begin position="151"/>
        <end position="157"/>
    </location>
    <ligand>
        <name>ATP</name>
        <dbReference type="ChEBI" id="CHEBI:30616"/>
    </ligand>
</feature>
<evidence type="ECO:0000256" key="3">
    <source>
        <dbReference type="ARBA" id="ARBA00022840"/>
    </source>
</evidence>
<proteinExistence type="inferred from homology"/>
<feature type="binding site" evidence="4">
    <location>
        <position position="213"/>
    </location>
    <ligand>
        <name>ATP</name>
        <dbReference type="ChEBI" id="CHEBI:30616"/>
    </ligand>
</feature>
<keyword evidence="8" id="KW-1185">Reference proteome</keyword>
<evidence type="ECO:0000259" key="6">
    <source>
        <dbReference type="PROSITE" id="PS50975"/>
    </source>
</evidence>
<dbReference type="Pfam" id="PF22660">
    <property type="entry name" value="RS_preATP-grasp-like"/>
    <property type="match status" value="1"/>
</dbReference>
<dbReference type="SUPFAM" id="SSF52440">
    <property type="entry name" value="PreATP-grasp domain"/>
    <property type="match status" value="1"/>
</dbReference>
<feature type="binding site" evidence="4">
    <location>
        <position position="146"/>
    </location>
    <ligand>
        <name>ATP</name>
        <dbReference type="ChEBI" id="CHEBI:30616"/>
    </ligand>
</feature>
<dbReference type="InterPro" id="IPR013815">
    <property type="entry name" value="ATP_grasp_subdomain_1"/>
</dbReference>
<dbReference type="Gene3D" id="3.40.50.20">
    <property type="match status" value="1"/>
</dbReference>
<reference evidence="7" key="1">
    <citation type="submission" date="2023-03" db="EMBL/GenBank/DDBJ databases">
        <authorList>
            <person name="Cremers G."/>
            <person name="Picone N."/>
        </authorList>
    </citation>
    <scope>NUCLEOTIDE SEQUENCE</scope>
    <source>
        <strain evidence="7">Sample_alias</strain>
    </source>
</reference>
<gene>
    <name evidence="4 5 7" type="primary">purK</name>
    <name evidence="7" type="ORF">MFUM_0326</name>
</gene>
<dbReference type="Gene3D" id="3.30.470.20">
    <property type="entry name" value="ATP-grasp fold, B domain"/>
    <property type="match status" value="1"/>
</dbReference>
<dbReference type="NCBIfam" id="TIGR01161">
    <property type="entry name" value="purK"/>
    <property type="match status" value="1"/>
</dbReference>
<evidence type="ECO:0000313" key="7">
    <source>
        <dbReference type="EMBL" id="CAI9084720.1"/>
    </source>
</evidence>
<dbReference type="SUPFAM" id="SSF56059">
    <property type="entry name" value="Glutathione synthetase ATP-binding domain-like"/>
    <property type="match status" value="1"/>
</dbReference>
<sequence length="384" mass="42630">MKEILPGAVIGILGGGQLGRMAAMEARRLGYGVVIYDPDPFCPAAAIADKHWIGGYDDIDKLMDFAAAADVLTYEFENISSLALRKLEEESLLFPSAAVLEICQHRVREKEFLSKRGFPTVSYKVVNRPEELGSVAAELGFPSILKTAQLGYDGKGQVSLSSIEDCFLAWENIGKPDVALLEKRVELLAEFSVIIGRDHKKNVSFFPIPRNFHKKGILDFTIIPSGLGKRLEKEAMEIAFEIASALDLIGLLAVEFFLTENEDILVNELAPRPHNSGHFSLDVCITSQFEQLLRIICNLPLGETTARCNGCMRNLLGDLWRGDNQPNWAELLKLPGLKLHLYGKKQPRVGRKMGHYCIVGEKVEDILALDKQALQILENNLAQD</sequence>
<dbReference type="InterPro" id="IPR005875">
    <property type="entry name" value="PurK"/>
</dbReference>
<dbReference type="InterPro" id="IPR011054">
    <property type="entry name" value="Rudment_hybrid_motif"/>
</dbReference>
<keyword evidence="1 4" id="KW-0547">Nucleotide-binding</keyword>
<dbReference type="PANTHER" id="PTHR11609">
    <property type="entry name" value="PURINE BIOSYNTHESIS PROTEIN 6/7, PUR6/7"/>
    <property type="match status" value="1"/>
</dbReference>
<keyword evidence="3 4" id="KW-0067">ATP-binding</keyword>
<evidence type="ECO:0000256" key="5">
    <source>
        <dbReference type="RuleBase" id="RU361200"/>
    </source>
</evidence>
<dbReference type="InterPro" id="IPR054350">
    <property type="entry name" value="PurT/PurK_preATP-grasp"/>
</dbReference>
<dbReference type="Gene3D" id="3.30.1490.20">
    <property type="entry name" value="ATP-grasp fold, A domain"/>
    <property type="match status" value="1"/>
</dbReference>
<protein>
    <recommendedName>
        <fullName evidence="4 5">N5-carboxyaminoimidazole ribonucleotide synthase</fullName>
        <shortName evidence="4 5">N5-CAIR synthase</shortName>
        <ecNumber evidence="4 5">6.3.4.18</ecNumber>
    </recommendedName>
    <alternativeName>
        <fullName evidence="4 5">5-(carboxyamino)imidazole ribonucleotide synthetase</fullName>
    </alternativeName>
</protein>
<dbReference type="EC" id="6.3.4.18" evidence="4 5"/>
<dbReference type="HAMAP" id="MF_01928">
    <property type="entry name" value="PurK"/>
    <property type="match status" value="1"/>
</dbReference>
<dbReference type="RefSeq" id="WP_009060475.1">
    <property type="nucleotide sequence ID" value="NZ_JAHXRZ010000003.1"/>
</dbReference>
<comment type="catalytic activity">
    <reaction evidence="4 5">
        <text>5-amino-1-(5-phospho-beta-D-ribosyl)imidazole + hydrogencarbonate + ATP = 5-carboxyamino-1-(5-phospho-D-ribosyl)imidazole + ADP + phosphate + 2 H(+)</text>
        <dbReference type="Rhea" id="RHEA:19317"/>
        <dbReference type="ChEBI" id="CHEBI:15378"/>
        <dbReference type="ChEBI" id="CHEBI:17544"/>
        <dbReference type="ChEBI" id="CHEBI:30616"/>
        <dbReference type="ChEBI" id="CHEBI:43474"/>
        <dbReference type="ChEBI" id="CHEBI:58730"/>
        <dbReference type="ChEBI" id="CHEBI:137981"/>
        <dbReference type="ChEBI" id="CHEBI:456216"/>
        <dbReference type="EC" id="6.3.4.18"/>
    </reaction>
</comment>
<feature type="binding site" evidence="4">
    <location>
        <position position="190"/>
    </location>
    <ligand>
        <name>ATP</name>
        <dbReference type="ChEBI" id="CHEBI:30616"/>
    </ligand>
</feature>
<comment type="function">
    <text evidence="4">Catalyzes the ATP-dependent conversion of 5-aminoimidazole ribonucleotide (AIR) and HCO(3)(-) to N5-carboxyaminoimidazole ribonucleotide (N5-CAIR).</text>
</comment>
<keyword evidence="2 4" id="KW-0658">Purine biosynthesis</keyword>
<comment type="subunit">
    <text evidence="4 5">Homodimer.</text>
</comment>
<dbReference type="PANTHER" id="PTHR11609:SF5">
    <property type="entry name" value="PHOSPHORIBOSYLAMINOIMIDAZOLE CARBOXYLASE"/>
    <property type="match status" value="1"/>
</dbReference>
<keyword evidence="4 5" id="KW-0436">Ligase</keyword>
<organism evidence="7 8">
    <name type="scientific">Candidatus Methylacidiphilum fumarolicum</name>
    <dbReference type="NCBI Taxonomy" id="591154"/>
    <lineage>
        <taxon>Bacteria</taxon>
        <taxon>Pseudomonadati</taxon>
        <taxon>Verrucomicrobiota</taxon>
        <taxon>Methylacidiphilae</taxon>
        <taxon>Methylacidiphilales</taxon>
        <taxon>Methylacidiphilaceae</taxon>
        <taxon>Methylacidiphilum (ex Ratnadevi et al. 2023)</taxon>
    </lineage>
</organism>
<dbReference type="GO" id="GO:0034028">
    <property type="term" value="F:5-(carboxyamino)imidazole ribonucleotide synthase activity"/>
    <property type="evidence" value="ECO:0007669"/>
    <property type="project" value="UniProtKB-EC"/>
</dbReference>
<dbReference type="PROSITE" id="PS00065">
    <property type="entry name" value="D_2_HYDROXYACID_DH_1"/>
    <property type="match status" value="1"/>
</dbReference>
<evidence type="ECO:0000256" key="1">
    <source>
        <dbReference type="ARBA" id="ARBA00022741"/>
    </source>
</evidence>
<feature type="binding site" evidence="4">
    <location>
        <begin position="182"/>
        <end position="185"/>
    </location>
    <ligand>
        <name>ATP</name>
        <dbReference type="ChEBI" id="CHEBI:30616"/>
    </ligand>
</feature>